<proteinExistence type="predicted"/>
<dbReference type="SMART" id="SM00530">
    <property type="entry name" value="HTH_XRE"/>
    <property type="match status" value="1"/>
</dbReference>
<feature type="transmembrane region" description="Helical" evidence="1">
    <location>
        <begin position="194"/>
        <end position="211"/>
    </location>
</feature>
<dbReference type="InterPro" id="IPR001387">
    <property type="entry name" value="Cro/C1-type_HTH"/>
</dbReference>
<dbReference type="PROSITE" id="PS50943">
    <property type="entry name" value="HTH_CROC1"/>
    <property type="match status" value="1"/>
</dbReference>
<sequence>MPAPKTSSFQQAREAIAARLRDLRLDAELTGRELAERCGWSESKSSRIENAKTPPSASDIRKWCSACGADDQASDLIVANRTADSMYVQWKRLHRTGIRRHQESAVPLYEQTRQFRVYCSNVIPGLVQTEAYATALLSTISDFQGTPNDAPEAAAARVERSHVIRQGRHRFALLMEEDVLYHRFGDAEVMAGQLGYLLAVMALPSVSLGVIPRGAHRRMWTLETFMIFDDHEVQIELLTAEFKVSQPGEITTYAKAFSRLSGIAVHGAAARGLITEAIGSLA</sequence>
<evidence type="ECO:0000256" key="1">
    <source>
        <dbReference type="SAM" id="Phobius"/>
    </source>
</evidence>
<evidence type="ECO:0000313" key="4">
    <source>
        <dbReference type="Proteomes" id="UP001500063"/>
    </source>
</evidence>
<reference evidence="3 4" key="1">
    <citation type="journal article" date="2019" name="Int. J. Syst. Evol. Microbiol.">
        <title>The Global Catalogue of Microorganisms (GCM) 10K type strain sequencing project: providing services to taxonomists for standard genome sequencing and annotation.</title>
        <authorList>
            <consortium name="The Broad Institute Genomics Platform"/>
            <consortium name="The Broad Institute Genome Sequencing Center for Infectious Disease"/>
            <person name="Wu L."/>
            <person name="Ma J."/>
        </authorList>
    </citation>
    <scope>NUCLEOTIDE SEQUENCE [LARGE SCALE GENOMIC DNA]</scope>
    <source>
        <strain evidence="3 4">JCM 4565</strain>
    </source>
</reference>
<name>A0ABN0WCH8_9ACTN</name>
<dbReference type="InterPro" id="IPR010982">
    <property type="entry name" value="Lambda_DNA-bd_dom_sf"/>
</dbReference>
<dbReference type="InterPro" id="IPR043917">
    <property type="entry name" value="DUF5753"/>
</dbReference>
<dbReference type="Pfam" id="PF13560">
    <property type="entry name" value="HTH_31"/>
    <property type="match status" value="1"/>
</dbReference>
<dbReference type="EMBL" id="BAAABW010000002">
    <property type="protein sequence ID" value="GAA0332851.1"/>
    <property type="molecule type" value="Genomic_DNA"/>
</dbReference>
<gene>
    <name evidence="3" type="ORF">GCM10010319_06010</name>
</gene>
<dbReference type="CDD" id="cd00093">
    <property type="entry name" value="HTH_XRE"/>
    <property type="match status" value="1"/>
</dbReference>
<dbReference type="SUPFAM" id="SSF47413">
    <property type="entry name" value="lambda repressor-like DNA-binding domains"/>
    <property type="match status" value="1"/>
</dbReference>
<evidence type="ECO:0000313" key="3">
    <source>
        <dbReference type="EMBL" id="GAA0332851.1"/>
    </source>
</evidence>
<dbReference type="Pfam" id="PF19054">
    <property type="entry name" value="DUF5753"/>
    <property type="match status" value="1"/>
</dbReference>
<feature type="domain" description="HTH cro/C1-type" evidence="2">
    <location>
        <begin position="20"/>
        <end position="76"/>
    </location>
</feature>
<keyword evidence="1" id="KW-0812">Transmembrane</keyword>
<comment type="caution">
    <text evidence="3">The sequence shown here is derived from an EMBL/GenBank/DDBJ whole genome shotgun (WGS) entry which is preliminary data.</text>
</comment>
<dbReference type="Gene3D" id="1.10.260.40">
    <property type="entry name" value="lambda repressor-like DNA-binding domains"/>
    <property type="match status" value="1"/>
</dbReference>
<protein>
    <submittedName>
        <fullName evidence="3">Helix-turn-helix transcriptional regulator</fullName>
    </submittedName>
</protein>
<dbReference type="RefSeq" id="WP_344115733.1">
    <property type="nucleotide sequence ID" value="NZ_BAAABW010000002.1"/>
</dbReference>
<dbReference type="Proteomes" id="UP001500063">
    <property type="component" value="Unassembled WGS sequence"/>
</dbReference>
<accession>A0ABN0WCH8</accession>
<keyword evidence="1" id="KW-0472">Membrane</keyword>
<keyword evidence="1" id="KW-1133">Transmembrane helix</keyword>
<evidence type="ECO:0000259" key="2">
    <source>
        <dbReference type="PROSITE" id="PS50943"/>
    </source>
</evidence>
<organism evidence="3 4">
    <name type="scientific">Streptomyces blastmyceticus</name>
    <dbReference type="NCBI Taxonomy" id="68180"/>
    <lineage>
        <taxon>Bacteria</taxon>
        <taxon>Bacillati</taxon>
        <taxon>Actinomycetota</taxon>
        <taxon>Actinomycetes</taxon>
        <taxon>Kitasatosporales</taxon>
        <taxon>Streptomycetaceae</taxon>
        <taxon>Streptomyces</taxon>
    </lineage>
</organism>
<keyword evidence="4" id="KW-1185">Reference proteome</keyword>